<feature type="compositionally biased region" description="Basic and acidic residues" evidence="1">
    <location>
        <begin position="187"/>
        <end position="200"/>
    </location>
</feature>
<proteinExistence type="predicted"/>
<feature type="transmembrane region" description="Helical" evidence="2">
    <location>
        <begin position="108"/>
        <end position="126"/>
    </location>
</feature>
<accession>A0A1W1Z720</accession>
<dbReference type="AlphaFoldDB" id="A0A1W1Z720"/>
<evidence type="ECO:0000313" key="4">
    <source>
        <dbReference type="EMBL" id="SMC44240.1"/>
    </source>
</evidence>
<evidence type="ECO:0000259" key="3">
    <source>
        <dbReference type="Pfam" id="PF09990"/>
    </source>
</evidence>
<keyword evidence="2" id="KW-0472">Membrane</keyword>
<evidence type="ECO:0000313" key="5">
    <source>
        <dbReference type="Proteomes" id="UP000192738"/>
    </source>
</evidence>
<evidence type="ECO:0000256" key="2">
    <source>
        <dbReference type="SAM" id="Phobius"/>
    </source>
</evidence>
<keyword evidence="2" id="KW-1133">Transmembrane helix</keyword>
<name>A0A1W1Z720_9FIRM</name>
<evidence type="ECO:0000256" key="1">
    <source>
        <dbReference type="SAM" id="MobiDB-lite"/>
    </source>
</evidence>
<feature type="transmembrane region" description="Helical" evidence="2">
    <location>
        <begin position="37"/>
        <end position="59"/>
    </location>
</feature>
<gene>
    <name evidence="4" type="ORF">SAMN04488500_10350</name>
</gene>
<reference evidence="4 5" key="1">
    <citation type="submission" date="2017-04" db="EMBL/GenBank/DDBJ databases">
        <authorList>
            <person name="Afonso C.L."/>
            <person name="Miller P.J."/>
            <person name="Scott M.A."/>
            <person name="Spackman E."/>
            <person name="Goraichik I."/>
            <person name="Dimitrov K.M."/>
            <person name="Suarez D.L."/>
            <person name="Swayne D.E."/>
        </authorList>
    </citation>
    <scope>NUCLEOTIDE SEQUENCE [LARGE SCALE GENOMIC DNA]</scope>
    <source>
        <strain evidence="4 5">DSM 5090</strain>
    </source>
</reference>
<dbReference type="Pfam" id="PF09990">
    <property type="entry name" value="DUF2231"/>
    <property type="match status" value="1"/>
</dbReference>
<keyword evidence="2" id="KW-0812">Transmembrane</keyword>
<dbReference type="Proteomes" id="UP000192738">
    <property type="component" value="Unassembled WGS sequence"/>
</dbReference>
<dbReference type="InterPro" id="IPR019251">
    <property type="entry name" value="DUF2231_TM"/>
</dbReference>
<sequence>MQNLHPAVIHFPIALLLIGFLFDIVSVVLKKDSLRGVGWWCLLVGVMSITVAIGSGIYAENTAGHNDVSHAIMERHKNIEYAAAVLFGLMLVWRSIRKTLLPGTVSQLVIYFAIGVLAVGSMAYGAHLGGRLVYEFGVGVVAVPQETGVHEHSHGEDSEHHHSPPAPAPNSTSTVPHPSAPSVPKSGETHVHSDGASHTH</sequence>
<keyword evidence="5" id="KW-1185">Reference proteome</keyword>
<dbReference type="RefSeq" id="WP_176215382.1">
    <property type="nucleotide sequence ID" value="NZ_CP155572.1"/>
</dbReference>
<organism evidence="4 5">
    <name type="scientific">Sporomusa malonica</name>
    <dbReference type="NCBI Taxonomy" id="112901"/>
    <lineage>
        <taxon>Bacteria</taxon>
        <taxon>Bacillati</taxon>
        <taxon>Bacillota</taxon>
        <taxon>Negativicutes</taxon>
        <taxon>Selenomonadales</taxon>
        <taxon>Sporomusaceae</taxon>
        <taxon>Sporomusa</taxon>
    </lineage>
</organism>
<dbReference type="EMBL" id="FWXI01000003">
    <property type="protein sequence ID" value="SMC44240.1"/>
    <property type="molecule type" value="Genomic_DNA"/>
</dbReference>
<feature type="compositionally biased region" description="Basic and acidic residues" evidence="1">
    <location>
        <begin position="148"/>
        <end position="162"/>
    </location>
</feature>
<dbReference type="STRING" id="112901.SAMN04488500_10350"/>
<protein>
    <submittedName>
        <fullName evidence="4">Uncharacterized membrane protein</fullName>
    </submittedName>
</protein>
<feature type="region of interest" description="Disordered" evidence="1">
    <location>
        <begin position="148"/>
        <end position="200"/>
    </location>
</feature>
<feature type="transmembrane region" description="Helical" evidence="2">
    <location>
        <begin position="6"/>
        <end position="25"/>
    </location>
</feature>
<feature type="domain" description="DUF2231" evidence="3">
    <location>
        <begin position="3"/>
        <end position="141"/>
    </location>
</feature>
<feature type="transmembrane region" description="Helical" evidence="2">
    <location>
        <begin position="79"/>
        <end position="96"/>
    </location>
</feature>